<sequence length="304" mass="33169">MHADGALETVVVPRTRDLGDNFEVRRALPTTQKRMVGPFVFLDQMGPHGFDAGHGLDVRPHPHIGLATVTYLFDGEIEHHDSVGSVQTIQPGAVNWMTAGSGIVHSERTNIETRKRPSSLFGLQCWVALPKAHEEIDPDFKHISADALPVIEGDGASAIIVAGSFFGTRSPAPTLSDLFYADVVLQPGARLDVPAEYPEQAMYIVEGRLDLGRDGMFDAGQLLVLKADTAITLRGAGPGVTRLMLLGGEPMDATRYVAWNFVSSSLERIEQAKDDWRQQRFARVPGETEWIPLPDLPGKPVGYP</sequence>
<dbReference type="InterPro" id="IPR011051">
    <property type="entry name" value="RmlC_Cupin_sf"/>
</dbReference>
<dbReference type="RefSeq" id="WP_188396301.1">
    <property type="nucleotide sequence ID" value="NZ_BMCG01000004.1"/>
</dbReference>
<evidence type="ECO:0000259" key="5">
    <source>
        <dbReference type="Pfam" id="PF05726"/>
    </source>
</evidence>
<evidence type="ECO:0000313" key="6">
    <source>
        <dbReference type="EMBL" id="GGC12642.1"/>
    </source>
</evidence>
<dbReference type="InterPro" id="IPR003829">
    <property type="entry name" value="Pirin_N_dom"/>
</dbReference>
<reference evidence="6" key="2">
    <citation type="submission" date="2020-09" db="EMBL/GenBank/DDBJ databases">
        <authorList>
            <person name="Sun Q."/>
            <person name="Sedlacek I."/>
        </authorList>
    </citation>
    <scope>NUCLEOTIDE SEQUENCE</scope>
    <source>
        <strain evidence="6">CCM 7086</strain>
    </source>
</reference>
<dbReference type="InterPro" id="IPR008778">
    <property type="entry name" value="Pirin_C_dom"/>
</dbReference>
<proteinExistence type="inferred from homology"/>
<evidence type="ECO:0008006" key="8">
    <source>
        <dbReference type="Google" id="ProtNLM"/>
    </source>
</evidence>
<feature type="domain" description="Pirin C-terminal" evidence="5">
    <location>
        <begin position="180"/>
        <end position="281"/>
    </location>
</feature>
<dbReference type="Pfam" id="PF02678">
    <property type="entry name" value="Pirin"/>
    <property type="match status" value="1"/>
</dbReference>
<comment type="similarity">
    <text evidence="1 3">Belongs to the pirin family.</text>
</comment>
<name>A0A8J2XYJ5_9BURK</name>
<dbReference type="Gene3D" id="2.60.120.10">
    <property type="entry name" value="Jelly Rolls"/>
    <property type="match status" value="2"/>
</dbReference>
<accession>A0A8J2XYJ5</accession>
<keyword evidence="2" id="KW-0479">Metal-binding</keyword>
<dbReference type="Proteomes" id="UP000620266">
    <property type="component" value="Unassembled WGS sequence"/>
</dbReference>
<keyword evidence="7" id="KW-1185">Reference proteome</keyword>
<organism evidence="6 7">
    <name type="scientific">Oxalicibacterium flavum</name>
    <dbReference type="NCBI Taxonomy" id="179467"/>
    <lineage>
        <taxon>Bacteria</taxon>
        <taxon>Pseudomonadati</taxon>
        <taxon>Pseudomonadota</taxon>
        <taxon>Betaproteobacteria</taxon>
        <taxon>Burkholderiales</taxon>
        <taxon>Oxalobacteraceae</taxon>
        <taxon>Oxalicibacterium</taxon>
    </lineage>
</organism>
<feature type="domain" description="Pirin N-terminal" evidence="4">
    <location>
        <begin position="22"/>
        <end position="127"/>
    </location>
</feature>
<feature type="binding site" evidence="2">
    <location>
        <position position="63"/>
    </location>
    <ligand>
        <name>Fe cation</name>
        <dbReference type="ChEBI" id="CHEBI:24875"/>
    </ligand>
</feature>
<evidence type="ECO:0000256" key="3">
    <source>
        <dbReference type="RuleBase" id="RU003457"/>
    </source>
</evidence>
<protein>
    <recommendedName>
        <fullName evidence="8">Pirin</fullName>
    </recommendedName>
</protein>
<evidence type="ECO:0000313" key="7">
    <source>
        <dbReference type="Proteomes" id="UP000620266"/>
    </source>
</evidence>
<feature type="binding site" evidence="2">
    <location>
        <position position="61"/>
    </location>
    <ligand>
        <name>Fe cation</name>
        <dbReference type="ChEBI" id="CHEBI:24875"/>
    </ligand>
</feature>
<dbReference type="PIRSF" id="PIRSF006232">
    <property type="entry name" value="Pirin"/>
    <property type="match status" value="1"/>
</dbReference>
<reference evidence="6" key="1">
    <citation type="journal article" date="2014" name="Int. J. Syst. Evol. Microbiol.">
        <title>Complete genome sequence of Corynebacterium casei LMG S-19264T (=DSM 44701T), isolated from a smear-ripened cheese.</title>
        <authorList>
            <consortium name="US DOE Joint Genome Institute (JGI-PGF)"/>
            <person name="Walter F."/>
            <person name="Albersmeier A."/>
            <person name="Kalinowski J."/>
            <person name="Ruckert C."/>
        </authorList>
    </citation>
    <scope>NUCLEOTIDE SEQUENCE</scope>
    <source>
        <strain evidence="6">CCM 7086</strain>
    </source>
</reference>
<dbReference type="CDD" id="cd02247">
    <property type="entry name" value="cupin_pirin_C"/>
    <property type="match status" value="1"/>
</dbReference>
<keyword evidence="2" id="KW-0408">Iron</keyword>
<dbReference type="InterPro" id="IPR014710">
    <property type="entry name" value="RmlC-like_jellyroll"/>
</dbReference>
<dbReference type="CDD" id="cd02909">
    <property type="entry name" value="cupin_pirin_N"/>
    <property type="match status" value="1"/>
</dbReference>
<dbReference type="InterPro" id="IPR012093">
    <property type="entry name" value="Pirin"/>
</dbReference>
<dbReference type="PANTHER" id="PTHR13903:SF8">
    <property type="entry name" value="PIRIN"/>
    <property type="match status" value="1"/>
</dbReference>
<evidence type="ECO:0000259" key="4">
    <source>
        <dbReference type="Pfam" id="PF02678"/>
    </source>
</evidence>
<gene>
    <name evidence="6" type="ORF">GCM10007205_21940</name>
</gene>
<evidence type="ECO:0000256" key="1">
    <source>
        <dbReference type="ARBA" id="ARBA00008416"/>
    </source>
</evidence>
<dbReference type="SUPFAM" id="SSF51182">
    <property type="entry name" value="RmlC-like cupins"/>
    <property type="match status" value="1"/>
</dbReference>
<evidence type="ECO:0000256" key="2">
    <source>
        <dbReference type="PIRSR" id="PIRSR006232-1"/>
    </source>
</evidence>
<feature type="binding site" evidence="2">
    <location>
        <position position="107"/>
    </location>
    <ligand>
        <name>Fe cation</name>
        <dbReference type="ChEBI" id="CHEBI:24875"/>
    </ligand>
</feature>
<feature type="binding site" evidence="2">
    <location>
        <position position="105"/>
    </location>
    <ligand>
        <name>Fe cation</name>
        <dbReference type="ChEBI" id="CHEBI:24875"/>
    </ligand>
</feature>
<comment type="cofactor">
    <cofactor evidence="2">
        <name>Fe cation</name>
        <dbReference type="ChEBI" id="CHEBI:24875"/>
    </cofactor>
    <text evidence="2">Binds 1 Fe cation per subunit.</text>
</comment>
<dbReference type="EMBL" id="BMCG01000004">
    <property type="protein sequence ID" value="GGC12642.1"/>
    <property type="molecule type" value="Genomic_DNA"/>
</dbReference>
<dbReference type="AlphaFoldDB" id="A0A8J2XYJ5"/>
<comment type="caution">
    <text evidence="6">The sequence shown here is derived from an EMBL/GenBank/DDBJ whole genome shotgun (WGS) entry which is preliminary data.</text>
</comment>
<dbReference type="GO" id="GO:0046872">
    <property type="term" value="F:metal ion binding"/>
    <property type="evidence" value="ECO:0007669"/>
    <property type="project" value="UniProtKB-KW"/>
</dbReference>
<dbReference type="PANTHER" id="PTHR13903">
    <property type="entry name" value="PIRIN-RELATED"/>
    <property type="match status" value="1"/>
</dbReference>
<dbReference type="Pfam" id="PF05726">
    <property type="entry name" value="Pirin_C"/>
    <property type="match status" value="1"/>
</dbReference>